<dbReference type="InterPro" id="IPR053201">
    <property type="entry name" value="Flavunoidine_N-MTase"/>
</dbReference>
<dbReference type="EMBL" id="MU864368">
    <property type="protein sequence ID" value="KAK4190235.1"/>
    <property type="molecule type" value="Genomic_DNA"/>
</dbReference>
<keyword evidence="2" id="KW-0808">Transferase</keyword>
<dbReference type="GO" id="GO:0032259">
    <property type="term" value="P:methylation"/>
    <property type="evidence" value="ECO:0007669"/>
    <property type="project" value="UniProtKB-KW"/>
</dbReference>
<dbReference type="InterPro" id="IPR003616">
    <property type="entry name" value="Post-SET_dom"/>
</dbReference>
<protein>
    <submittedName>
        <fullName evidence="6">Post-SET domain-protein</fullName>
    </submittedName>
</protein>
<feature type="domain" description="Post-SET" evidence="5">
    <location>
        <begin position="123"/>
        <end position="139"/>
    </location>
</feature>
<evidence type="ECO:0000259" key="5">
    <source>
        <dbReference type="PROSITE" id="PS50868"/>
    </source>
</evidence>
<evidence type="ECO:0000313" key="7">
    <source>
        <dbReference type="Proteomes" id="UP001302126"/>
    </source>
</evidence>
<organism evidence="6 7">
    <name type="scientific">Podospora australis</name>
    <dbReference type="NCBI Taxonomy" id="1536484"/>
    <lineage>
        <taxon>Eukaryota</taxon>
        <taxon>Fungi</taxon>
        <taxon>Dikarya</taxon>
        <taxon>Ascomycota</taxon>
        <taxon>Pezizomycotina</taxon>
        <taxon>Sordariomycetes</taxon>
        <taxon>Sordariomycetidae</taxon>
        <taxon>Sordariales</taxon>
        <taxon>Podosporaceae</taxon>
        <taxon>Podospora</taxon>
    </lineage>
</organism>
<proteinExistence type="predicted"/>
<evidence type="ECO:0000256" key="2">
    <source>
        <dbReference type="ARBA" id="ARBA00022679"/>
    </source>
</evidence>
<gene>
    <name evidence="6" type="ORF">QBC35DRAFT_96571</name>
</gene>
<feature type="coiled-coil region" evidence="3">
    <location>
        <begin position="178"/>
        <end position="205"/>
    </location>
</feature>
<reference evidence="6" key="1">
    <citation type="journal article" date="2023" name="Mol. Phylogenet. Evol.">
        <title>Genome-scale phylogeny and comparative genomics of the fungal order Sordariales.</title>
        <authorList>
            <person name="Hensen N."/>
            <person name="Bonometti L."/>
            <person name="Westerberg I."/>
            <person name="Brannstrom I.O."/>
            <person name="Guillou S."/>
            <person name="Cros-Aarteil S."/>
            <person name="Calhoun S."/>
            <person name="Haridas S."/>
            <person name="Kuo A."/>
            <person name="Mondo S."/>
            <person name="Pangilinan J."/>
            <person name="Riley R."/>
            <person name="LaButti K."/>
            <person name="Andreopoulos B."/>
            <person name="Lipzen A."/>
            <person name="Chen C."/>
            <person name="Yan M."/>
            <person name="Daum C."/>
            <person name="Ng V."/>
            <person name="Clum A."/>
            <person name="Steindorff A."/>
            <person name="Ohm R.A."/>
            <person name="Martin F."/>
            <person name="Silar P."/>
            <person name="Natvig D.O."/>
            <person name="Lalanne C."/>
            <person name="Gautier V."/>
            <person name="Ament-Velasquez S.L."/>
            <person name="Kruys A."/>
            <person name="Hutchinson M.I."/>
            <person name="Powell A.J."/>
            <person name="Barry K."/>
            <person name="Miller A.N."/>
            <person name="Grigoriev I.V."/>
            <person name="Debuchy R."/>
            <person name="Gladieux P."/>
            <person name="Hiltunen Thoren M."/>
            <person name="Johannesson H."/>
        </authorList>
    </citation>
    <scope>NUCLEOTIDE SEQUENCE</scope>
    <source>
        <strain evidence="6">PSN309</strain>
    </source>
</reference>
<keyword evidence="1" id="KW-0489">Methyltransferase</keyword>
<feature type="region of interest" description="Disordered" evidence="4">
    <location>
        <begin position="222"/>
        <end position="260"/>
    </location>
</feature>
<keyword evidence="3" id="KW-0175">Coiled coil</keyword>
<dbReference type="Gene3D" id="2.170.270.10">
    <property type="entry name" value="SET domain"/>
    <property type="match status" value="1"/>
</dbReference>
<dbReference type="Proteomes" id="UP001302126">
    <property type="component" value="Unassembled WGS sequence"/>
</dbReference>
<dbReference type="AlphaFoldDB" id="A0AAN6WZP5"/>
<dbReference type="PANTHER" id="PTHR12350:SF19">
    <property type="entry name" value="SET DOMAIN-CONTAINING PROTEIN"/>
    <property type="match status" value="1"/>
</dbReference>
<sequence length="260" mass="27691">MAPVTPHWQQPSHPEIQQVLTSGDAESFLTKSISKIKLPPFGLFAKLDFPPCTPAPMPTYATVQMGRDSHLNLNSDLLYINHSCDPSLIFDTANLAVIAGPRGLEVGDELTFFYPSTEWSMSQPFSCFCGSPSCKGTISGAKDMAPSQLEGLFLNGHIRELLAEQQAQGVEREGDKTAEALRAALAQAEKAVEAARAALNSYVESVKGDKNTKKGGVLNGVNGYHGNGENGNGLAKEGLQRRGPTSRELSGEMGGDTIAA</sequence>
<dbReference type="GO" id="GO:0008168">
    <property type="term" value="F:methyltransferase activity"/>
    <property type="evidence" value="ECO:0007669"/>
    <property type="project" value="UniProtKB-KW"/>
</dbReference>
<comment type="caution">
    <text evidence="6">The sequence shown here is derived from an EMBL/GenBank/DDBJ whole genome shotgun (WGS) entry which is preliminary data.</text>
</comment>
<evidence type="ECO:0000313" key="6">
    <source>
        <dbReference type="EMBL" id="KAK4190235.1"/>
    </source>
</evidence>
<reference evidence="6" key="2">
    <citation type="submission" date="2023-05" db="EMBL/GenBank/DDBJ databases">
        <authorList>
            <consortium name="Lawrence Berkeley National Laboratory"/>
            <person name="Steindorff A."/>
            <person name="Hensen N."/>
            <person name="Bonometti L."/>
            <person name="Westerberg I."/>
            <person name="Brannstrom I.O."/>
            <person name="Guillou S."/>
            <person name="Cros-Aarteil S."/>
            <person name="Calhoun S."/>
            <person name="Haridas S."/>
            <person name="Kuo A."/>
            <person name="Mondo S."/>
            <person name="Pangilinan J."/>
            <person name="Riley R."/>
            <person name="Labutti K."/>
            <person name="Andreopoulos B."/>
            <person name="Lipzen A."/>
            <person name="Chen C."/>
            <person name="Yanf M."/>
            <person name="Daum C."/>
            <person name="Ng V."/>
            <person name="Clum A."/>
            <person name="Ohm R."/>
            <person name="Martin F."/>
            <person name="Silar P."/>
            <person name="Natvig D."/>
            <person name="Lalanne C."/>
            <person name="Gautier V."/>
            <person name="Ament-Velasquez S.L."/>
            <person name="Kruys A."/>
            <person name="Hutchinson M.I."/>
            <person name="Powell A.J."/>
            <person name="Barry K."/>
            <person name="Miller A.N."/>
            <person name="Grigoriev I.V."/>
            <person name="Debuchy R."/>
            <person name="Gladieux P."/>
            <person name="Thoren M.H."/>
            <person name="Johannesson H."/>
        </authorList>
    </citation>
    <scope>NUCLEOTIDE SEQUENCE</scope>
    <source>
        <strain evidence="6">PSN309</strain>
    </source>
</reference>
<name>A0AAN6WZP5_9PEZI</name>
<evidence type="ECO:0000256" key="3">
    <source>
        <dbReference type="SAM" id="Coils"/>
    </source>
</evidence>
<dbReference type="InterPro" id="IPR046341">
    <property type="entry name" value="SET_dom_sf"/>
</dbReference>
<evidence type="ECO:0000256" key="4">
    <source>
        <dbReference type="SAM" id="MobiDB-lite"/>
    </source>
</evidence>
<evidence type="ECO:0000256" key="1">
    <source>
        <dbReference type="ARBA" id="ARBA00022603"/>
    </source>
</evidence>
<dbReference type="PROSITE" id="PS50868">
    <property type="entry name" value="POST_SET"/>
    <property type="match status" value="1"/>
</dbReference>
<dbReference type="SUPFAM" id="SSF82199">
    <property type="entry name" value="SET domain"/>
    <property type="match status" value="1"/>
</dbReference>
<accession>A0AAN6WZP5</accession>
<keyword evidence="7" id="KW-1185">Reference proteome</keyword>
<dbReference type="PANTHER" id="PTHR12350">
    <property type="entry name" value="HISTONE-LYSINE N-METHYLTRANSFERASE-RELATED"/>
    <property type="match status" value="1"/>
</dbReference>